<dbReference type="AlphaFoldDB" id="M4BMG6"/>
<dbReference type="Proteomes" id="UP000011713">
    <property type="component" value="Unassembled WGS sequence"/>
</dbReference>
<reference evidence="2" key="2">
    <citation type="submission" date="2015-06" db="UniProtKB">
        <authorList>
            <consortium name="EnsemblProtists"/>
        </authorList>
    </citation>
    <scope>IDENTIFICATION</scope>
    <source>
        <strain evidence="2">Emoy2</strain>
    </source>
</reference>
<reference evidence="3" key="1">
    <citation type="journal article" date="2010" name="Science">
        <title>Signatures of adaptation to obligate biotrophy in the Hyaloperonospora arabidopsidis genome.</title>
        <authorList>
            <person name="Baxter L."/>
            <person name="Tripathy S."/>
            <person name="Ishaque N."/>
            <person name="Boot N."/>
            <person name="Cabral A."/>
            <person name="Kemen E."/>
            <person name="Thines M."/>
            <person name="Ah-Fong A."/>
            <person name="Anderson R."/>
            <person name="Badejoko W."/>
            <person name="Bittner-Eddy P."/>
            <person name="Boore J.L."/>
            <person name="Chibucos M.C."/>
            <person name="Coates M."/>
            <person name="Dehal P."/>
            <person name="Delehaunty K."/>
            <person name="Dong S."/>
            <person name="Downton P."/>
            <person name="Dumas B."/>
            <person name="Fabro G."/>
            <person name="Fronick C."/>
            <person name="Fuerstenberg S.I."/>
            <person name="Fulton L."/>
            <person name="Gaulin E."/>
            <person name="Govers F."/>
            <person name="Hughes L."/>
            <person name="Humphray S."/>
            <person name="Jiang R.H."/>
            <person name="Judelson H."/>
            <person name="Kamoun S."/>
            <person name="Kyung K."/>
            <person name="Meijer H."/>
            <person name="Minx P."/>
            <person name="Morris P."/>
            <person name="Nelson J."/>
            <person name="Phuntumart V."/>
            <person name="Qutob D."/>
            <person name="Rehmany A."/>
            <person name="Rougon-Cardoso A."/>
            <person name="Ryden P."/>
            <person name="Torto-Alalibo T."/>
            <person name="Studholme D."/>
            <person name="Wang Y."/>
            <person name="Win J."/>
            <person name="Wood J."/>
            <person name="Clifton S.W."/>
            <person name="Rogers J."/>
            <person name="Van den Ackerveken G."/>
            <person name="Jones J.D."/>
            <person name="McDowell J.M."/>
            <person name="Beynon J."/>
            <person name="Tyler B.M."/>
        </authorList>
    </citation>
    <scope>NUCLEOTIDE SEQUENCE [LARGE SCALE GENOMIC DNA]</scope>
    <source>
        <strain evidence="3">Emoy2</strain>
    </source>
</reference>
<feature type="region of interest" description="Disordered" evidence="1">
    <location>
        <begin position="1"/>
        <end position="36"/>
    </location>
</feature>
<name>M4BMG6_HYAAE</name>
<evidence type="ECO:0000313" key="3">
    <source>
        <dbReference type="Proteomes" id="UP000011713"/>
    </source>
</evidence>
<dbReference type="EMBL" id="JH598420">
    <property type="status" value="NOT_ANNOTATED_CDS"/>
    <property type="molecule type" value="Genomic_DNA"/>
</dbReference>
<organism evidence="2 3">
    <name type="scientific">Hyaloperonospora arabidopsidis (strain Emoy2)</name>
    <name type="common">Downy mildew agent</name>
    <name type="synonym">Peronospora arabidopsidis</name>
    <dbReference type="NCBI Taxonomy" id="559515"/>
    <lineage>
        <taxon>Eukaryota</taxon>
        <taxon>Sar</taxon>
        <taxon>Stramenopiles</taxon>
        <taxon>Oomycota</taxon>
        <taxon>Peronosporomycetes</taxon>
        <taxon>Peronosporales</taxon>
        <taxon>Peronosporaceae</taxon>
        <taxon>Hyaloperonospora</taxon>
    </lineage>
</organism>
<keyword evidence="3" id="KW-1185">Reference proteome</keyword>
<dbReference type="VEuPathDB" id="FungiDB:HpaG807603"/>
<sequence length="68" mass="7096">MTRSIVSEGTERSGAQPINRTNASVHSSATDATPAAAIDPHCSSAIDCRPCLAKDWTRGVDDGHAMSI</sequence>
<dbReference type="InParanoid" id="M4BMG6"/>
<dbReference type="EnsemblProtists" id="HpaT807603">
    <property type="protein sequence ID" value="HpaP807603"/>
    <property type="gene ID" value="HpaG807603"/>
</dbReference>
<feature type="compositionally biased region" description="Polar residues" evidence="1">
    <location>
        <begin position="16"/>
        <end position="25"/>
    </location>
</feature>
<accession>M4BMG6</accession>
<protein>
    <submittedName>
        <fullName evidence="2">Uncharacterized protein</fullName>
    </submittedName>
</protein>
<evidence type="ECO:0000256" key="1">
    <source>
        <dbReference type="SAM" id="MobiDB-lite"/>
    </source>
</evidence>
<feature type="compositionally biased region" description="Low complexity" evidence="1">
    <location>
        <begin position="26"/>
        <end position="36"/>
    </location>
</feature>
<dbReference type="HOGENOM" id="CLU_2799444_0_0_1"/>
<evidence type="ECO:0000313" key="2">
    <source>
        <dbReference type="EnsemblProtists" id="HpaP807603"/>
    </source>
</evidence>
<proteinExistence type="predicted"/>